<reference evidence="7" key="1">
    <citation type="submission" date="2016-06" db="EMBL/GenBank/DDBJ databases">
        <title>Draft Genome sequence of the fungus Inonotus baumii.</title>
        <authorList>
            <person name="Zhu H."/>
            <person name="Lin W."/>
        </authorList>
    </citation>
    <scope>NUCLEOTIDE SEQUENCE</scope>
    <source>
        <strain evidence="7">821</strain>
    </source>
</reference>
<dbReference type="EMBL" id="LNZH02000197">
    <property type="protein sequence ID" value="OCB86956.1"/>
    <property type="molecule type" value="Genomic_DNA"/>
</dbReference>
<dbReference type="PANTHER" id="PTHR13513">
    <property type="entry name" value="E3 UBIQUITIN-PROTEIN LIGASE UBR7"/>
    <property type="match status" value="1"/>
</dbReference>
<feature type="region of interest" description="Disordered" evidence="5">
    <location>
        <begin position="244"/>
        <end position="306"/>
    </location>
</feature>
<feature type="domain" description="UBR-type" evidence="6">
    <location>
        <begin position="28"/>
        <end position="94"/>
    </location>
</feature>
<dbReference type="InterPro" id="IPR003126">
    <property type="entry name" value="Znf_UBR"/>
</dbReference>
<dbReference type="Proteomes" id="UP000757232">
    <property type="component" value="Unassembled WGS sequence"/>
</dbReference>
<evidence type="ECO:0000256" key="2">
    <source>
        <dbReference type="ARBA" id="ARBA00022771"/>
    </source>
</evidence>
<evidence type="ECO:0000256" key="5">
    <source>
        <dbReference type="SAM" id="MobiDB-lite"/>
    </source>
</evidence>
<keyword evidence="2" id="KW-0863">Zinc-finger</keyword>
<dbReference type="AlphaFoldDB" id="A0A9Q5N7G4"/>
<accession>A0A9Q5N7G4</accession>
<dbReference type="GO" id="GO:0005737">
    <property type="term" value="C:cytoplasm"/>
    <property type="evidence" value="ECO:0007669"/>
    <property type="project" value="TreeGrafter"/>
</dbReference>
<dbReference type="PANTHER" id="PTHR13513:SF9">
    <property type="entry name" value="E3 UBIQUITIN-PROTEIN LIGASE UBR7-RELATED"/>
    <property type="match status" value="1"/>
</dbReference>
<feature type="zinc finger region" description="UBR-type" evidence="4">
    <location>
        <begin position="28"/>
        <end position="94"/>
    </location>
</feature>
<evidence type="ECO:0000256" key="4">
    <source>
        <dbReference type="PROSITE-ProRule" id="PRU00508"/>
    </source>
</evidence>
<dbReference type="GO" id="GO:0061630">
    <property type="term" value="F:ubiquitin protein ligase activity"/>
    <property type="evidence" value="ECO:0007669"/>
    <property type="project" value="InterPro"/>
</dbReference>
<dbReference type="SUPFAM" id="SSF57903">
    <property type="entry name" value="FYVE/PHD zinc finger"/>
    <property type="match status" value="1"/>
</dbReference>
<feature type="region of interest" description="Disordered" evidence="5">
    <location>
        <begin position="146"/>
        <end position="186"/>
    </location>
</feature>
<dbReference type="SMART" id="SM00396">
    <property type="entry name" value="ZnF_UBR1"/>
    <property type="match status" value="1"/>
</dbReference>
<name>A0A9Q5N7G4_SANBA</name>
<evidence type="ECO:0000313" key="8">
    <source>
        <dbReference type="Proteomes" id="UP000757232"/>
    </source>
</evidence>
<feature type="compositionally biased region" description="Polar residues" evidence="5">
    <location>
        <begin position="293"/>
        <end position="302"/>
    </location>
</feature>
<protein>
    <recommendedName>
        <fullName evidence="6">UBR-type domain-containing protein</fullName>
    </recommendedName>
</protein>
<keyword evidence="8" id="KW-1185">Reference proteome</keyword>
<keyword evidence="3" id="KW-0862">Zinc</keyword>
<dbReference type="InterPro" id="IPR040204">
    <property type="entry name" value="UBR7"/>
</dbReference>
<dbReference type="InterPro" id="IPR047506">
    <property type="entry name" value="UBR7-like_UBR-box"/>
</dbReference>
<dbReference type="OrthoDB" id="5795902at2759"/>
<dbReference type="InterPro" id="IPR011011">
    <property type="entry name" value="Znf_FYVE_PHD"/>
</dbReference>
<comment type="caution">
    <text evidence="7">The sequence shown here is derived from an EMBL/GenBank/DDBJ whole genome shotgun (WGS) entry which is preliminary data.</text>
</comment>
<evidence type="ECO:0000259" key="6">
    <source>
        <dbReference type="PROSITE" id="PS51157"/>
    </source>
</evidence>
<dbReference type="InterPro" id="IPR013083">
    <property type="entry name" value="Znf_RING/FYVE/PHD"/>
</dbReference>
<gene>
    <name evidence="7" type="ORF">A7U60_g5928</name>
</gene>
<dbReference type="GO" id="GO:0008270">
    <property type="term" value="F:zinc ion binding"/>
    <property type="evidence" value="ECO:0007669"/>
    <property type="project" value="UniProtKB-KW"/>
</dbReference>
<sequence length="452" mass="49828">MAEPLSAILASQQRLISEAAEAFPHQFSACTYSLGYIRQAVYLCLTCAEGRGICSACSIACHTDHEQVELFPKRHFRCDCPTDAMRNLCTLHKTCEVENSENTYGQNFQGAFCRCGKPYDAKQEQETMIQCLDWFHESCLNLRERPPQDSAPKSEGASAKTVHNSELNTEANETASEVSSSGLPPPLLTEDDCDTLICRSCVLSNPTLRRWAGTEGMIMVVRNDMDAPWVPIGRSSEDIEVEIGKNPDLGIGGSLSESGTNQTSAAGTKRTLDHSVAGTSEGTHAKRPRTDSTDQASGSTNEAPFAKSACIAPQQPKKALEILSSVSSNPPNYDRGAGDVFLTDGWRSRWCHCNECLSPLEKHPCLLEEEETYEPPEDPDSGFSLEELGLRALQALPRDRAIDGIRAFNKMRDDLLSYLRPFAQEGKIVSESDIRSFFEEKRASQRAQTSER</sequence>
<dbReference type="PROSITE" id="PS51157">
    <property type="entry name" value="ZF_UBR"/>
    <property type="match status" value="1"/>
</dbReference>
<organism evidence="7 8">
    <name type="scientific">Sanghuangporus baumii</name>
    <name type="common">Phellinus baumii</name>
    <dbReference type="NCBI Taxonomy" id="108892"/>
    <lineage>
        <taxon>Eukaryota</taxon>
        <taxon>Fungi</taxon>
        <taxon>Dikarya</taxon>
        <taxon>Basidiomycota</taxon>
        <taxon>Agaricomycotina</taxon>
        <taxon>Agaricomycetes</taxon>
        <taxon>Hymenochaetales</taxon>
        <taxon>Hymenochaetaceae</taxon>
        <taxon>Sanghuangporus</taxon>
    </lineage>
</organism>
<feature type="compositionally biased region" description="Polar residues" evidence="5">
    <location>
        <begin position="161"/>
        <end position="182"/>
    </location>
</feature>
<dbReference type="Gene3D" id="3.30.40.10">
    <property type="entry name" value="Zinc/RING finger domain, C3HC4 (zinc finger)"/>
    <property type="match status" value="1"/>
</dbReference>
<evidence type="ECO:0000313" key="7">
    <source>
        <dbReference type="EMBL" id="OCB86956.1"/>
    </source>
</evidence>
<proteinExistence type="predicted"/>
<evidence type="ECO:0000256" key="1">
    <source>
        <dbReference type="ARBA" id="ARBA00022723"/>
    </source>
</evidence>
<feature type="compositionally biased region" description="Polar residues" evidence="5">
    <location>
        <begin position="255"/>
        <end position="266"/>
    </location>
</feature>
<dbReference type="CDD" id="cd19677">
    <property type="entry name" value="UBR-box_UBR7"/>
    <property type="match status" value="1"/>
</dbReference>
<evidence type="ECO:0000256" key="3">
    <source>
        <dbReference type="ARBA" id="ARBA00022833"/>
    </source>
</evidence>
<keyword evidence="1" id="KW-0479">Metal-binding</keyword>